<protein>
    <submittedName>
        <fullName evidence="2">Sugar kinase</fullName>
    </submittedName>
</protein>
<reference evidence="2 3" key="1">
    <citation type="submission" date="2019-11" db="EMBL/GenBank/DDBJ databases">
        <title>Nocardia sp. nov. CT2-14 isolated from soil.</title>
        <authorList>
            <person name="Kanchanasin P."/>
            <person name="Tanasupawat S."/>
            <person name="Yuki M."/>
            <person name="Kudo T."/>
        </authorList>
    </citation>
    <scope>NUCLEOTIDE SEQUENCE [LARGE SCALE GENOMIC DNA]</scope>
    <source>
        <strain evidence="2 3">CT2-14</strain>
    </source>
</reference>
<dbReference type="EMBL" id="WMBB01000002">
    <property type="protein sequence ID" value="MTE12299.1"/>
    <property type="molecule type" value="Genomic_DNA"/>
</dbReference>
<evidence type="ECO:0000313" key="3">
    <source>
        <dbReference type="Proteomes" id="UP000432464"/>
    </source>
</evidence>
<keyword evidence="2" id="KW-0808">Transferase</keyword>
<keyword evidence="2" id="KW-0418">Kinase</keyword>
<keyword evidence="3" id="KW-1185">Reference proteome</keyword>
<dbReference type="Proteomes" id="UP000432464">
    <property type="component" value="Unassembled WGS sequence"/>
</dbReference>
<evidence type="ECO:0000259" key="1">
    <source>
        <dbReference type="Pfam" id="PF00294"/>
    </source>
</evidence>
<comment type="caution">
    <text evidence="2">The sequence shown here is derived from an EMBL/GenBank/DDBJ whole genome shotgun (WGS) entry which is preliminary data.</text>
</comment>
<proteinExistence type="predicted"/>
<organism evidence="2 3">
    <name type="scientific">Nocardia aurantiaca</name>
    <dbReference type="NCBI Taxonomy" id="2675850"/>
    <lineage>
        <taxon>Bacteria</taxon>
        <taxon>Bacillati</taxon>
        <taxon>Actinomycetota</taxon>
        <taxon>Actinomycetes</taxon>
        <taxon>Mycobacteriales</taxon>
        <taxon>Nocardiaceae</taxon>
        <taxon>Nocardia</taxon>
    </lineage>
</organism>
<dbReference type="Pfam" id="PF00294">
    <property type="entry name" value="PfkB"/>
    <property type="match status" value="1"/>
</dbReference>
<dbReference type="AlphaFoldDB" id="A0A6I3KXT1"/>
<accession>A0A6I3KXT1</accession>
<dbReference type="PANTHER" id="PTHR42774">
    <property type="entry name" value="PHOSPHOTRANSFERASE SYSTEM TRANSPORT PROTEIN"/>
    <property type="match status" value="1"/>
</dbReference>
<gene>
    <name evidence="2" type="ORF">GLP40_05805</name>
</gene>
<dbReference type="InterPro" id="IPR011611">
    <property type="entry name" value="PfkB_dom"/>
</dbReference>
<feature type="domain" description="Carbohydrate kinase PfkB" evidence="1">
    <location>
        <begin position="7"/>
        <end position="286"/>
    </location>
</feature>
<name>A0A6I3KXT1_9NOCA</name>
<dbReference type="InterPro" id="IPR052562">
    <property type="entry name" value="Ketohexokinase-related"/>
</dbReference>
<dbReference type="SUPFAM" id="SSF53613">
    <property type="entry name" value="Ribokinase-like"/>
    <property type="match status" value="1"/>
</dbReference>
<dbReference type="Gene3D" id="3.40.1190.20">
    <property type="match status" value="1"/>
</dbReference>
<dbReference type="GO" id="GO:0016301">
    <property type="term" value="F:kinase activity"/>
    <property type="evidence" value="ECO:0007669"/>
    <property type="project" value="UniProtKB-KW"/>
</dbReference>
<sequence>MGSRSAVFAGLSTLDLAYAVDRYPAEDSKTQAADLFLGAGGPAANAAVTYAFLSGTTPTLVTALGKHPLAELMRGDLHGHGVATVDLTPDGDQQPPVSSIIVATAAATRTIVSLDGSRIHPRLDDTVAETLESATVLLVDGHYPEPAVRLARAARAMGVPVVLDAGRWRPVHTDLLPVVDIAICSSAFTPPGVQADSAAEVFDHLHSAGPRYAAITGGGGPIRYSMPDGRGEIPVPAESAVDTLGAGDILHGAFCHFHERGADFPLALRRAAVVATASCGFVGTREWMRHFDSQSNR</sequence>
<dbReference type="InterPro" id="IPR029056">
    <property type="entry name" value="Ribokinase-like"/>
</dbReference>
<evidence type="ECO:0000313" key="2">
    <source>
        <dbReference type="EMBL" id="MTE12299.1"/>
    </source>
</evidence>
<dbReference type="PANTHER" id="PTHR42774:SF3">
    <property type="entry name" value="KETOHEXOKINASE"/>
    <property type="match status" value="1"/>
</dbReference>
<dbReference type="RefSeq" id="WP_154786726.1">
    <property type="nucleotide sequence ID" value="NZ_WMBB01000002.1"/>
</dbReference>